<dbReference type="EMBL" id="JAGGLP010000001">
    <property type="protein sequence ID" value="MBP2047744.1"/>
    <property type="molecule type" value="Genomic_DNA"/>
</dbReference>
<comment type="function">
    <text evidence="8">Catalyzes the complex heterocyclic radical-mediated conversion of 6-carboxy-5,6,7,8-tetrahydropterin (CPH4) to 7-carboxy-7-deazaguanine (CDG), a step common to the biosynthetic pathways of all 7-deazapurine-containing compounds.</text>
</comment>
<dbReference type="SFLD" id="SFLDS00029">
    <property type="entry name" value="Radical_SAM"/>
    <property type="match status" value="1"/>
</dbReference>
<feature type="binding site" evidence="8">
    <location>
        <position position="104"/>
    </location>
    <ligand>
        <name>S-adenosyl-L-methionine</name>
        <dbReference type="ChEBI" id="CHEBI:59789"/>
    </ligand>
</feature>
<comment type="caution">
    <text evidence="10">The sequence shown here is derived from an EMBL/GenBank/DDBJ whole genome shotgun (WGS) entry which is preliminary data.</text>
</comment>
<evidence type="ECO:0000256" key="4">
    <source>
        <dbReference type="ARBA" id="ARBA00022842"/>
    </source>
</evidence>
<comment type="caution">
    <text evidence="8">Lacks conserved residue(s) required for the propagation of feature annotation.</text>
</comment>
<comment type="cofactor">
    <cofactor evidence="8">
        <name>[4Fe-4S] cluster</name>
        <dbReference type="ChEBI" id="CHEBI:49883"/>
    </cofactor>
    <text evidence="8">Binds 1 [4Fe-4S] cluster. The cluster is coordinated with 3 cysteines and an exchangeable S-adenosyl-L-methionine.</text>
</comment>
<evidence type="ECO:0000256" key="1">
    <source>
        <dbReference type="ARBA" id="ARBA00022485"/>
    </source>
</evidence>
<feature type="binding site" evidence="8">
    <location>
        <position position="52"/>
    </location>
    <ligand>
        <name>[4Fe-4S] cluster</name>
        <dbReference type="ChEBI" id="CHEBI:49883"/>
        <note>4Fe-4S-S-AdoMet</note>
    </ligand>
</feature>
<keyword evidence="2 8" id="KW-0949">S-adenosyl-L-methionine</keyword>
<dbReference type="InterPro" id="IPR024924">
    <property type="entry name" value="7-CO-7-deazaguanine_synth-like"/>
</dbReference>
<dbReference type="PANTHER" id="PTHR42836:SF1">
    <property type="entry name" value="7-CARBOXY-7-DEAZAGUANINE SYNTHASE"/>
    <property type="match status" value="1"/>
</dbReference>
<keyword evidence="11" id="KW-1185">Reference proteome</keyword>
<feature type="binding site" evidence="8">
    <location>
        <position position="55"/>
    </location>
    <ligand>
        <name>[4Fe-4S] cluster</name>
        <dbReference type="ChEBI" id="CHEBI:49883"/>
        <note>4Fe-4S-S-AdoMet</note>
    </ligand>
</feature>
<feature type="binding site" evidence="8">
    <location>
        <begin position="151"/>
        <end position="153"/>
    </location>
    <ligand>
        <name>S-adenosyl-L-methionine</name>
        <dbReference type="ChEBI" id="CHEBI:59789"/>
    </ligand>
</feature>
<keyword evidence="8" id="KW-0671">Queuosine biosynthesis</keyword>
<dbReference type="Gene3D" id="3.20.20.70">
    <property type="entry name" value="Aldolase class I"/>
    <property type="match status" value="1"/>
</dbReference>
<comment type="catalytic activity">
    <reaction evidence="8">
        <text>6-carboxy-5,6,7,8-tetrahydropterin + H(+) = 7-carboxy-7-carbaguanine + NH4(+)</text>
        <dbReference type="Rhea" id="RHEA:27974"/>
        <dbReference type="ChEBI" id="CHEBI:15378"/>
        <dbReference type="ChEBI" id="CHEBI:28938"/>
        <dbReference type="ChEBI" id="CHEBI:61032"/>
        <dbReference type="ChEBI" id="CHEBI:61036"/>
        <dbReference type="EC" id="4.3.99.3"/>
    </reaction>
</comment>
<feature type="binding site" evidence="8">
    <location>
        <position position="44"/>
    </location>
    <ligand>
        <name>substrate</name>
    </ligand>
</feature>
<keyword evidence="5 8" id="KW-0408">Iron</keyword>
<protein>
    <recommendedName>
        <fullName evidence="8">7-carboxy-7-deazaguanine synthase</fullName>
        <shortName evidence="8">CDG synthase</shortName>
        <ecNumber evidence="8">4.3.99.3</ecNumber>
    </recommendedName>
    <alternativeName>
        <fullName evidence="8">Queuosine biosynthesis protein QueE</fullName>
    </alternativeName>
</protein>
<dbReference type="EC" id="4.3.99.3" evidence="8"/>
<dbReference type="PANTHER" id="PTHR42836">
    <property type="entry name" value="7-CARBOXY-7-DEAZAGUANINE SYNTHASE"/>
    <property type="match status" value="1"/>
</dbReference>
<evidence type="ECO:0000313" key="11">
    <source>
        <dbReference type="Proteomes" id="UP001519309"/>
    </source>
</evidence>
<evidence type="ECO:0000256" key="7">
    <source>
        <dbReference type="ARBA" id="ARBA00023239"/>
    </source>
</evidence>
<dbReference type="CDD" id="cd01335">
    <property type="entry name" value="Radical_SAM"/>
    <property type="match status" value="1"/>
</dbReference>
<dbReference type="InterPro" id="IPR007197">
    <property type="entry name" value="rSAM"/>
</dbReference>
<feature type="binding site" evidence="8">
    <location>
        <position position="48"/>
    </location>
    <ligand>
        <name>[4Fe-4S] cluster</name>
        <dbReference type="ChEBI" id="CHEBI:49883"/>
        <note>4Fe-4S-S-AdoMet</note>
    </ligand>
</feature>
<comment type="cofactor">
    <cofactor evidence="8">
        <name>Mg(2+)</name>
        <dbReference type="ChEBI" id="CHEBI:18420"/>
    </cofactor>
</comment>
<dbReference type="InterPro" id="IPR058240">
    <property type="entry name" value="rSAM_sf"/>
</dbReference>
<gene>
    <name evidence="8" type="primary">queE</name>
    <name evidence="10" type="ORF">J2Z21_000666</name>
</gene>
<dbReference type="SUPFAM" id="SSF102114">
    <property type="entry name" value="Radical SAM enzymes"/>
    <property type="match status" value="1"/>
</dbReference>
<dbReference type="RefSeq" id="WP_237281711.1">
    <property type="nucleotide sequence ID" value="NZ_CP016279.1"/>
</dbReference>
<keyword evidence="3 8" id="KW-0479">Metal-binding</keyword>
<name>A0ABS4LK31_9ACTN</name>
<feature type="binding site" evidence="8">
    <location>
        <begin position="54"/>
        <end position="56"/>
    </location>
    <ligand>
        <name>S-adenosyl-L-methionine</name>
        <dbReference type="ChEBI" id="CHEBI:59789"/>
    </ligand>
</feature>
<keyword evidence="1 8" id="KW-0004">4Fe-4S</keyword>
<evidence type="ECO:0000256" key="8">
    <source>
        <dbReference type="HAMAP-Rule" id="MF_00917"/>
    </source>
</evidence>
<comment type="pathway">
    <text evidence="8">Purine metabolism; 7-cyano-7-deazaguanine biosynthesis.</text>
</comment>
<keyword evidence="4 8" id="KW-0460">Magnesium</keyword>
<evidence type="ECO:0000256" key="3">
    <source>
        <dbReference type="ARBA" id="ARBA00022723"/>
    </source>
</evidence>
<comment type="subunit">
    <text evidence="8">Homodimer.</text>
</comment>
<comment type="similarity">
    <text evidence="8">Belongs to the radical SAM superfamily. 7-carboxy-7-deazaguanine synthase family.</text>
</comment>
<dbReference type="Pfam" id="PF04055">
    <property type="entry name" value="Radical_SAM"/>
    <property type="match status" value="1"/>
</dbReference>
<evidence type="ECO:0000256" key="5">
    <source>
        <dbReference type="ARBA" id="ARBA00023004"/>
    </source>
</evidence>
<dbReference type="PROSITE" id="PS51918">
    <property type="entry name" value="RADICAL_SAM"/>
    <property type="match status" value="1"/>
</dbReference>
<accession>A0ABS4LK31</accession>
<comment type="cofactor">
    <cofactor evidence="8">
        <name>S-adenosyl-L-methionine</name>
        <dbReference type="ChEBI" id="CHEBI:59789"/>
    </cofactor>
    <text evidence="8">Binds 1 S-adenosyl-L-methionine per subunit.</text>
</comment>
<feature type="binding site" evidence="8">
    <location>
        <begin position="29"/>
        <end position="31"/>
    </location>
    <ligand>
        <name>substrate</name>
    </ligand>
</feature>
<feature type="domain" description="Radical SAM core" evidence="9">
    <location>
        <begin position="35"/>
        <end position="247"/>
    </location>
</feature>
<sequence length="251" mass="27868">MKVTADIAELRDDIASTRLVVNEIFGPTVQGEGPSAGRRCAFLRLGGCNLSCRWCDTPYTWDWQGVSDTGRAFDPRTELRLRMAEDVLDELLAMTVPLIVISGGEPLNQQNRLVPVVRGLRDRGVSIEIETNGTVAPSDELVGLGVRFNVSPKLAHSGDPEHRRISPTALKRLQNTPDVAFKFVCKTSDDLTEVGRLQERFGLEPVWIMPEGKVQQDVTDNLQALADEVVRRGWNLTTRLHVLAWGDQRGV</sequence>
<dbReference type="PIRSF" id="PIRSF000370">
    <property type="entry name" value="QueE"/>
    <property type="match status" value="1"/>
</dbReference>
<dbReference type="HAMAP" id="MF_00917">
    <property type="entry name" value="QueE"/>
    <property type="match status" value="1"/>
</dbReference>
<feature type="binding site" evidence="8">
    <location>
        <position position="102"/>
    </location>
    <ligand>
        <name>substrate</name>
    </ligand>
</feature>
<feature type="binding site" evidence="8">
    <location>
        <position position="57"/>
    </location>
    <ligand>
        <name>Mg(2+)</name>
        <dbReference type="ChEBI" id="CHEBI:18420"/>
    </ligand>
</feature>
<evidence type="ECO:0000313" key="10">
    <source>
        <dbReference type="EMBL" id="MBP2047744.1"/>
    </source>
</evidence>
<evidence type="ECO:0000259" key="9">
    <source>
        <dbReference type="PROSITE" id="PS51918"/>
    </source>
</evidence>
<organism evidence="10 11">
    <name type="scientific">Streptomyces griseochromogenes</name>
    <dbReference type="NCBI Taxonomy" id="68214"/>
    <lineage>
        <taxon>Bacteria</taxon>
        <taxon>Bacillati</taxon>
        <taxon>Actinomycetota</taxon>
        <taxon>Actinomycetes</taxon>
        <taxon>Kitasatosporales</taxon>
        <taxon>Streptomycetaceae</taxon>
        <taxon>Streptomyces</taxon>
    </lineage>
</organism>
<dbReference type="Proteomes" id="UP001519309">
    <property type="component" value="Unassembled WGS sequence"/>
</dbReference>
<dbReference type="InterPro" id="IPR013785">
    <property type="entry name" value="Aldolase_TIM"/>
</dbReference>
<keyword evidence="6 8" id="KW-0411">Iron-sulfur</keyword>
<evidence type="ECO:0000256" key="2">
    <source>
        <dbReference type="ARBA" id="ARBA00022691"/>
    </source>
</evidence>
<keyword evidence="7 8" id="KW-0456">Lyase</keyword>
<evidence type="ECO:0000256" key="6">
    <source>
        <dbReference type="ARBA" id="ARBA00023014"/>
    </source>
</evidence>
<reference evidence="10 11" key="1">
    <citation type="submission" date="2021-03" db="EMBL/GenBank/DDBJ databases">
        <title>Genomic Encyclopedia of Type Strains, Phase IV (KMG-IV): sequencing the most valuable type-strain genomes for metagenomic binning, comparative biology and taxonomic classification.</title>
        <authorList>
            <person name="Goeker M."/>
        </authorList>
    </citation>
    <scope>NUCLEOTIDE SEQUENCE [LARGE SCALE GENOMIC DNA]</scope>
    <source>
        <strain evidence="10 11">DSM 40499</strain>
    </source>
</reference>
<proteinExistence type="inferred from homology"/>